<feature type="domain" description="Caspase family p20" evidence="20">
    <location>
        <begin position="247"/>
        <end position="371"/>
    </location>
</feature>
<keyword evidence="11" id="KW-0865">Zymogen</keyword>
<evidence type="ECO:0000256" key="5">
    <source>
        <dbReference type="ARBA" id="ARBA00022553"/>
    </source>
</evidence>
<dbReference type="PANTHER" id="PTHR48169:SF7">
    <property type="entry name" value="CASPASE 10"/>
    <property type="match status" value="1"/>
</dbReference>
<dbReference type="InterPro" id="IPR033139">
    <property type="entry name" value="Caspase_cys_AS"/>
</dbReference>
<evidence type="ECO:0000313" key="21">
    <source>
        <dbReference type="Ensembl" id="ENSFHEP00000017119.1"/>
    </source>
</evidence>
<evidence type="ECO:0000256" key="16">
    <source>
        <dbReference type="RuleBase" id="RU003971"/>
    </source>
</evidence>
<evidence type="ECO:0000313" key="22">
    <source>
        <dbReference type="Proteomes" id="UP000265000"/>
    </source>
</evidence>
<dbReference type="GO" id="GO:0051604">
    <property type="term" value="P:protein maturation"/>
    <property type="evidence" value="ECO:0007669"/>
    <property type="project" value="UniProtKB-ARBA"/>
</dbReference>
<name>A0A3Q2PV92_FUNHE</name>
<dbReference type="Proteomes" id="UP000265000">
    <property type="component" value="Unplaced"/>
</dbReference>
<dbReference type="PROSITE" id="PS50207">
    <property type="entry name" value="CASPASE_P10"/>
    <property type="match status" value="1"/>
</dbReference>
<keyword evidence="8" id="KW-0677">Repeat</keyword>
<evidence type="ECO:0000259" key="19">
    <source>
        <dbReference type="PROSITE" id="PS50207"/>
    </source>
</evidence>
<dbReference type="STRING" id="8078.ENSFHEP00000017119"/>
<evidence type="ECO:0000256" key="12">
    <source>
        <dbReference type="ARBA" id="ARBA00023242"/>
    </source>
</evidence>
<dbReference type="GeneID" id="105930243"/>
<evidence type="ECO:0000256" key="13">
    <source>
        <dbReference type="ARBA" id="ARBA00051626"/>
    </source>
</evidence>
<keyword evidence="5" id="KW-0597">Phosphoprotein</keyword>
<dbReference type="EC" id="3.4.22.61" evidence="14"/>
<dbReference type="CDD" id="cd00032">
    <property type="entry name" value="CASc"/>
    <property type="match status" value="1"/>
</dbReference>
<dbReference type="SMART" id="SM00115">
    <property type="entry name" value="CASc"/>
    <property type="match status" value="1"/>
</dbReference>
<dbReference type="Ensembl" id="ENSFHET00000025745.1">
    <property type="protein sequence ID" value="ENSFHEP00000017119.1"/>
    <property type="gene ID" value="ENSFHEG00000018828.1"/>
</dbReference>
<dbReference type="PROSITE" id="PS50208">
    <property type="entry name" value="CASPASE_P20"/>
    <property type="match status" value="1"/>
</dbReference>
<dbReference type="PROSITE" id="PS50168">
    <property type="entry name" value="DED"/>
    <property type="match status" value="2"/>
</dbReference>
<dbReference type="GO" id="GO:0043065">
    <property type="term" value="P:positive regulation of apoptotic process"/>
    <property type="evidence" value="ECO:0007669"/>
    <property type="project" value="UniProtKB-ARBA"/>
</dbReference>
<dbReference type="InterPro" id="IPR011600">
    <property type="entry name" value="Pept_C14_caspase"/>
</dbReference>
<dbReference type="Ensembl" id="ENSFHET00000025764.1">
    <property type="protein sequence ID" value="ENSFHEP00000017117.1"/>
    <property type="gene ID" value="ENSFHEG00000018828.1"/>
</dbReference>
<dbReference type="PROSITE" id="PS01122">
    <property type="entry name" value="CASPASE_CYS"/>
    <property type="match status" value="1"/>
</dbReference>
<evidence type="ECO:0000256" key="4">
    <source>
        <dbReference type="ARBA" id="ARBA00022490"/>
    </source>
</evidence>
<dbReference type="FunFam" id="1.10.533.10:FF:000016">
    <property type="entry name" value="CASP8 and FADD-like apoptosis regulator"/>
    <property type="match status" value="1"/>
</dbReference>
<evidence type="ECO:0000256" key="15">
    <source>
        <dbReference type="ARBA" id="ARBA00068172"/>
    </source>
</evidence>
<keyword evidence="22" id="KW-1185">Reference proteome</keyword>
<dbReference type="CDD" id="cd08792">
    <property type="entry name" value="DED_Caspase_8_10_r1"/>
    <property type="match status" value="1"/>
</dbReference>
<dbReference type="InterPro" id="IPR002138">
    <property type="entry name" value="Pept_C14_p10"/>
</dbReference>
<keyword evidence="9" id="KW-0378">Hydrolase</keyword>
<dbReference type="GO" id="GO:0006915">
    <property type="term" value="P:apoptotic process"/>
    <property type="evidence" value="ECO:0007669"/>
    <property type="project" value="UniProtKB-KW"/>
</dbReference>
<evidence type="ECO:0000256" key="17">
    <source>
        <dbReference type="SAM" id="MobiDB-lite"/>
    </source>
</evidence>
<dbReference type="PRINTS" id="PR00376">
    <property type="entry name" value="IL1BCENZYME"/>
</dbReference>
<proteinExistence type="inferred from homology"/>
<dbReference type="SUPFAM" id="SSF52129">
    <property type="entry name" value="Caspase-like"/>
    <property type="match status" value="1"/>
</dbReference>
<comment type="subcellular location">
    <subcellularLocation>
        <location evidence="2">Cytoplasm</location>
    </subcellularLocation>
    <subcellularLocation>
        <location evidence="1">Nucleus</location>
    </subcellularLocation>
</comment>
<dbReference type="GO" id="GO:0004197">
    <property type="term" value="F:cysteine-type endopeptidase activity"/>
    <property type="evidence" value="ECO:0007669"/>
    <property type="project" value="InterPro"/>
</dbReference>
<evidence type="ECO:0000256" key="6">
    <source>
        <dbReference type="ARBA" id="ARBA00022670"/>
    </source>
</evidence>
<feature type="region of interest" description="Disordered" evidence="17">
    <location>
        <begin position="372"/>
        <end position="404"/>
    </location>
</feature>
<dbReference type="AlphaFoldDB" id="A0A3Q2PV92"/>
<evidence type="ECO:0000256" key="2">
    <source>
        <dbReference type="ARBA" id="ARBA00004496"/>
    </source>
</evidence>
<dbReference type="PANTHER" id="PTHR48169">
    <property type="entry name" value="DED DOMAIN-CONTAINING PROTEIN"/>
    <property type="match status" value="1"/>
</dbReference>
<dbReference type="OrthoDB" id="6114029at2759"/>
<keyword evidence="4" id="KW-0963">Cytoplasm</keyword>
<dbReference type="Pfam" id="PF01335">
    <property type="entry name" value="DED"/>
    <property type="match status" value="2"/>
</dbReference>
<comment type="catalytic activity">
    <reaction evidence="13">
        <text>Strict requirement for Asp at position P1 and has a preferred cleavage sequence of (Leu/Asp/Val)-Glu-Thr-Asp-|-(Gly/Ser/Ala).</text>
        <dbReference type="EC" id="3.4.22.61"/>
    </reaction>
</comment>
<dbReference type="Pfam" id="PF00656">
    <property type="entry name" value="Peptidase_C14"/>
    <property type="match status" value="1"/>
</dbReference>
<dbReference type="InterPro" id="IPR001875">
    <property type="entry name" value="DED_dom"/>
</dbReference>
<evidence type="ECO:0000256" key="11">
    <source>
        <dbReference type="ARBA" id="ARBA00023145"/>
    </source>
</evidence>
<keyword evidence="12" id="KW-0539">Nucleus</keyword>
<sequence>MDRLLLSQIDEELASVEVAELCFLCSDVLNRKRLEGIKDAKELFVRLEEKGLLENSSFLSQLLHSIHRADLLNMLENDGGQVQETDASPFLSDYRLMLYRIHEDLSTENLDKMKFLLKDKLAKRHLDMNSTALDVFAEMEKAGLISNKNVNELHLLLLEFDRELAKIVEDYMKSLRLSPTGHLREQRQAPRASSDQQRPRDYRQSVQPSLSMCETEPCLRAETTYSDNTRQAALSDEEEYYILNSRPRGLCVIFNNENFKGPKLSRRVGSHADNEALTSLFKRFGFEVNTHNDLTAMEMTGTLQTLIRRDYSREDALVVCILTHGEKGIVYGTDAKEMKLEAIMQPFNNRDMPTLKGKPKLFFVQACQEERSQEPVCPGQSPEDDAESGTSEQFSEDACRHEDPEDEVATVEDVLGSDVLLGMATVTNHKSYRHTVKGSLYIQELCKQLQKAAESPDNDDILTVLTRVNREVSNNHLPPKRQMPEPKYTLTKRLVLRFI</sequence>
<dbReference type="Gene3D" id="3.40.50.1460">
    <property type="match status" value="1"/>
</dbReference>
<evidence type="ECO:0000256" key="10">
    <source>
        <dbReference type="ARBA" id="ARBA00022807"/>
    </source>
</evidence>
<dbReference type="GO" id="GO:0005737">
    <property type="term" value="C:cytoplasm"/>
    <property type="evidence" value="ECO:0007669"/>
    <property type="project" value="UniProtKB-SubCell"/>
</dbReference>
<feature type="domain" description="Caspase family p10" evidence="19">
    <location>
        <begin position="417"/>
        <end position="498"/>
    </location>
</feature>
<dbReference type="GeneTree" id="ENSGT00940000166591"/>
<keyword evidence="6" id="KW-0645">Protease</keyword>
<dbReference type="InterPro" id="IPR001309">
    <property type="entry name" value="Pept_C14_p20"/>
</dbReference>
<keyword evidence="7" id="KW-0053">Apoptosis</keyword>
<dbReference type="InterPro" id="IPR029030">
    <property type="entry name" value="Caspase-like_dom_sf"/>
</dbReference>
<dbReference type="Gene3D" id="1.10.533.10">
    <property type="entry name" value="Death Domain, Fas"/>
    <property type="match status" value="2"/>
</dbReference>
<evidence type="ECO:0000256" key="14">
    <source>
        <dbReference type="ARBA" id="ARBA00066479"/>
    </source>
</evidence>
<dbReference type="FunFam" id="3.40.50.1460:FF:000008">
    <property type="entry name" value="caspase-8 isoform X1"/>
    <property type="match status" value="1"/>
</dbReference>
<protein>
    <recommendedName>
        <fullName evidence="15">Caspase-8</fullName>
        <ecNumber evidence="14">3.4.22.61</ecNumber>
    </recommendedName>
</protein>
<evidence type="ECO:0000256" key="9">
    <source>
        <dbReference type="ARBA" id="ARBA00022801"/>
    </source>
</evidence>
<evidence type="ECO:0000256" key="8">
    <source>
        <dbReference type="ARBA" id="ARBA00022737"/>
    </source>
</evidence>
<dbReference type="SUPFAM" id="SSF47986">
    <property type="entry name" value="DEATH domain"/>
    <property type="match status" value="2"/>
</dbReference>
<feature type="region of interest" description="Disordered" evidence="17">
    <location>
        <begin position="179"/>
        <end position="209"/>
    </location>
</feature>
<evidence type="ECO:0000256" key="7">
    <source>
        <dbReference type="ARBA" id="ARBA00022703"/>
    </source>
</evidence>
<keyword evidence="10" id="KW-0788">Thiol protease</keyword>
<evidence type="ECO:0000256" key="1">
    <source>
        <dbReference type="ARBA" id="ARBA00004123"/>
    </source>
</evidence>
<reference evidence="21" key="1">
    <citation type="submission" date="2025-05" db="UniProtKB">
        <authorList>
            <consortium name="Ensembl"/>
        </authorList>
    </citation>
    <scope>IDENTIFICATION</scope>
</reference>
<dbReference type="GO" id="GO:0006508">
    <property type="term" value="P:proteolysis"/>
    <property type="evidence" value="ECO:0007669"/>
    <property type="project" value="UniProtKB-KW"/>
</dbReference>
<dbReference type="GO" id="GO:0005634">
    <property type="term" value="C:nucleus"/>
    <property type="evidence" value="ECO:0007669"/>
    <property type="project" value="UniProtKB-SubCell"/>
</dbReference>
<evidence type="ECO:0000259" key="18">
    <source>
        <dbReference type="PROSITE" id="PS50168"/>
    </source>
</evidence>
<comment type="similarity">
    <text evidence="3 16">Belongs to the peptidase C14A family.</text>
</comment>
<evidence type="ECO:0000256" key="3">
    <source>
        <dbReference type="ARBA" id="ARBA00010134"/>
    </source>
</evidence>
<dbReference type="SMART" id="SM00031">
    <property type="entry name" value="DED"/>
    <property type="match status" value="2"/>
</dbReference>
<feature type="domain" description="DED" evidence="18">
    <location>
        <begin position="93"/>
        <end position="170"/>
    </location>
</feature>
<dbReference type="GO" id="GO:0005886">
    <property type="term" value="C:plasma membrane"/>
    <property type="evidence" value="ECO:0007669"/>
    <property type="project" value="UniProtKB-ARBA"/>
</dbReference>
<dbReference type="GO" id="GO:0032991">
    <property type="term" value="C:protein-containing complex"/>
    <property type="evidence" value="ECO:0007669"/>
    <property type="project" value="UniProtKB-ARBA"/>
</dbReference>
<dbReference type="InterPro" id="IPR011029">
    <property type="entry name" value="DEATH-like_dom_sf"/>
</dbReference>
<accession>A0A3Q2PV92</accession>
<evidence type="ECO:0000259" key="20">
    <source>
        <dbReference type="PROSITE" id="PS50208"/>
    </source>
</evidence>
<dbReference type="CDD" id="cd08334">
    <property type="entry name" value="DED_Caspase_8_10_r2"/>
    <property type="match status" value="1"/>
</dbReference>
<organism evidence="21 22">
    <name type="scientific">Fundulus heteroclitus</name>
    <name type="common">Killifish</name>
    <name type="synonym">Mummichog</name>
    <dbReference type="NCBI Taxonomy" id="8078"/>
    <lineage>
        <taxon>Eukaryota</taxon>
        <taxon>Metazoa</taxon>
        <taxon>Chordata</taxon>
        <taxon>Craniata</taxon>
        <taxon>Vertebrata</taxon>
        <taxon>Euteleostomi</taxon>
        <taxon>Actinopterygii</taxon>
        <taxon>Neopterygii</taxon>
        <taxon>Teleostei</taxon>
        <taxon>Neoteleostei</taxon>
        <taxon>Acanthomorphata</taxon>
        <taxon>Ovalentaria</taxon>
        <taxon>Atherinomorphae</taxon>
        <taxon>Cyprinodontiformes</taxon>
        <taxon>Fundulidae</taxon>
        <taxon>Fundulus</taxon>
    </lineage>
</organism>
<dbReference type="InterPro" id="IPR015917">
    <property type="entry name" value="Pept_C14A"/>
</dbReference>
<feature type="domain" description="DED" evidence="18">
    <location>
        <begin position="1"/>
        <end position="77"/>
    </location>
</feature>